<dbReference type="GO" id="GO:0019904">
    <property type="term" value="F:protein domain specific binding"/>
    <property type="evidence" value="ECO:0007669"/>
    <property type="project" value="InterPro"/>
</dbReference>
<sequence length="140" mass="16652">RATLNWSKTLDTLRQWSTRTLKYTRQLFQERMGHVIPTQDIELEQNIQLVRETKQHYEHILKEARQISTYFARLLQTQRSLGECFSELQQISSSSDDLVDQLVRNSECQKVIALNGETLLNRENSKLEQKFFFSNLYIVR</sequence>
<feature type="non-terminal residue" evidence="2">
    <location>
        <position position="1"/>
    </location>
</feature>
<dbReference type="GO" id="GO:0006886">
    <property type="term" value="P:intracellular protein transport"/>
    <property type="evidence" value="ECO:0007669"/>
    <property type="project" value="TreeGrafter"/>
</dbReference>
<accession>A0A820IAI1</accession>
<dbReference type="GO" id="GO:0034315">
    <property type="term" value="P:regulation of Arp2/3 complex-mediated actin nucleation"/>
    <property type="evidence" value="ECO:0007669"/>
    <property type="project" value="TreeGrafter"/>
</dbReference>
<dbReference type="GO" id="GO:0032588">
    <property type="term" value="C:trans-Golgi network membrane"/>
    <property type="evidence" value="ECO:0007669"/>
    <property type="project" value="TreeGrafter"/>
</dbReference>
<evidence type="ECO:0000313" key="3">
    <source>
        <dbReference type="Proteomes" id="UP000663881"/>
    </source>
</evidence>
<protein>
    <recommendedName>
        <fullName evidence="1">AH domain-containing protein</fullName>
    </recommendedName>
</protein>
<dbReference type="Proteomes" id="UP000663881">
    <property type="component" value="Unassembled WGS sequence"/>
</dbReference>
<dbReference type="InterPro" id="IPR027267">
    <property type="entry name" value="AH/BAR_dom_sf"/>
</dbReference>
<reference evidence="2" key="1">
    <citation type="submission" date="2021-02" db="EMBL/GenBank/DDBJ databases">
        <authorList>
            <person name="Nowell W R."/>
        </authorList>
    </citation>
    <scope>NUCLEOTIDE SEQUENCE</scope>
</reference>
<dbReference type="GO" id="GO:0005543">
    <property type="term" value="F:phospholipid binding"/>
    <property type="evidence" value="ECO:0007669"/>
    <property type="project" value="TreeGrafter"/>
</dbReference>
<dbReference type="Pfam" id="PF06456">
    <property type="entry name" value="Arfaptin"/>
    <property type="match status" value="1"/>
</dbReference>
<comment type="caution">
    <text evidence="2">The sequence shown here is derived from an EMBL/GenBank/DDBJ whole genome shotgun (WGS) entry which is preliminary data.</text>
</comment>
<dbReference type="PROSITE" id="PS50870">
    <property type="entry name" value="AH"/>
    <property type="match status" value="1"/>
</dbReference>
<gene>
    <name evidence="2" type="ORF">OKA104_LOCUS46537</name>
</gene>
<proteinExistence type="predicted"/>
<feature type="domain" description="AH" evidence="1">
    <location>
        <begin position="38"/>
        <end position="119"/>
    </location>
</feature>
<evidence type="ECO:0000259" key="1">
    <source>
        <dbReference type="PROSITE" id="PS50870"/>
    </source>
</evidence>
<dbReference type="PANTHER" id="PTHR12141:SF5">
    <property type="entry name" value="ARFAPTIN"/>
    <property type="match status" value="1"/>
</dbReference>
<dbReference type="AlphaFoldDB" id="A0A820IAI1"/>
<dbReference type="InterPro" id="IPR030798">
    <property type="entry name" value="Arfaptin_fam"/>
</dbReference>
<organism evidence="2 3">
    <name type="scientific">Adineta steineri</name>
    <dbReference type="NCBI Taxonomy" id="433720"/>
    <lineage>
        <taxon>Eukaryota</taxon>
        <taxon>Metazoa</taxon>
        <taxon>Spiralia</taxon>
        <taxon>Gnathifera</taxon>
        <taxon>Rotifera</taxon>
        <taxon>Eurotatoria</taxon>
        <taxon>Bdelloidea</taxon>
        <taxon>Adinetida</taxon>
        <taxon>Adinetidae</taxon>
        <taxon>Adineta</taxon>
    </lineage>
</organism>
<evidence type="ECO:0000313" key="2">
    <source>
        <dbReference type="EMBL" id="CAF4307469.1"/>
    </source>
</evidence>
<dbReference type="PANTHER" id="PTHR12141">
    <property type="entry name" value="ARFAPTIN-RELATED"/>
    <property type="match status" value="1"/>
</dbReference>
<dbReference type="Gene3D" id="1.20.1270.60">
    <property type="entry name" value="Arfaptin homology (AH) domain/BAR domain"/>
    <property type="match status" value="1"/>
</dbReference>
<dbReference type="SUPFAM" id="SSF103657">
    <property type="entry name" value="BAR/IMD domain-like"/>
    <property type="match status" value="1"/>
</dbReference>
<name>A0A820IAI1_9BILA</name>
<dbReference type="EMBL" id="CAJOAY010017098">
    <property type="protein sequence ID" value="CAF4307469.1"/>
    <property type="molecule type" value="Genomic_DNA"/>
</dbReference>
<dbReference type="InterPro" id="IPR010504">
    <property type="entry name" value="AH_dom"/>
</dbReference>